<name>A0A3L6Q6C4_PANMI</name>
<evidence type="ECO:0000313" key="1">
    <source>
        <dbReference type="EMBL" id="RLM74204.1"/>
    </source>
</evidence>
<organism evidence="1 2">
    <name type="scientific">Panicum miliaceum</name>
    <name type="common">Proso millet</name>
    <name type="synonym">Broomcorn millet</name>
    <dbReference type="NCBI Taxonomy" id="4540"/>
    <lineage>
        <taxon>Eukaryota</taxon>
        <taxon>Viridiplantae</taxon>
        <taxon>Streptophyta</taxon>
        <taxon>Embryophyta</taxon>
        <taxon>Tracheophyta</taxon>
        <taxon>Spermatophyta</taxon>
        <taxon>Magnoliopsida</taxon>
        <taxon>Liliopsida</taxon>
        <taxon>Poales</taxon>
        <taxon>Poaceae</taxon>
        <taxon>PACMAD clade</taxon>
        <taxon>Panicoideae</taxon>
        <taxon>Panicodae</taxon>
        <taxon>Paniceae</taxon>
        <taxon>Panicinae</taxon>
        <taxon>Panicum</taxon>
        <taxon>Panicum sect. Panicum</taxon>
    </lineage>
</organism>
<gene>
    <name evidence="1" type="ORF">C2845_PM15G00740</name>
</gene>
<dbReference type="STRING" id="4540.A0A3L6Q6C4"/>
<sequence length="188" mass="21982">MAAKDLIHFFLYKKITRIGSDHSALLVDSGNNKGVRSSILRFEPSWVSHAGFKSWLISKWPKGHEEYILDHYEIARKLRRSLRGLGANIGREVRQKKQALLLNINRLDKESTLRELTAAEWDVRHKLEAELMEFYQQEEIFWRKRGGETWLLKGDTNTGYFHRLANSRKRKCLIKSLEAGDDIITETE</sequence>
<dbReference type="Proteomes" id="UP000275267">
    <property type="component" value="Unassembled WGS sequence"/>
</dbReference>
<reference evidence="2" key="1">
    <citation type="journal article" date="2019" name="Nat. Commun.">
        <title>The genome of broomcorn millet.</title>
        <authorList>
            <person name="Zou C."/>
            <person name="Miki D."/>
            <person name="Li D."/>
            <person name="Tang Q."/>
            <person name="Xiao L."/>
            <person name="Rajput S."/>
            <person name="Deng P."/>
            <person name="Jia W."/>
            <person name="Huang R."/>
            <person name="Zhang M."/>
            <person name="Sun Y."/>
            <person name="Hu J."/>
            <person name="Fu X."/>
            <person name="Schnable P.S."/>
            <person name="Li F."/>
            <person name="Zhang H."/>
            <person name="Feng B."/>
            <person name="Zhu X."/>
            <person name="Liu R."/>
            <person name="Schnable J.C."/>
            <person name="Zhu J.-K."/>
            <person name="Zhang H."/>
        </authorList>
    </citation>
    <scope>NUCLEOTIDE SEQUENCE [LARGE SCALE GENOMIC DNA]</scope>
</reference>
<protein>
    <submittedName>
        <fullName evidence="1">Uncharacterized protein</fullName>
    </submittedName>
</protein>
<comment type="caution">
    <text evidence="1">The sequence shown here is derived from an EMBL/GenBank/DDBJ whole genome shotgun (WGS) entry which is preliminary data.</text>
</comment>
<dbReference type="OrthoDB" id="696139at2759"/>
<dbReference type="EMBL" id="PQIB02000013">
    <property type="protein sequence ID" value="RLM74204.1"/>
    <property type="molecule type" value="Genomic_DNA"/>
</dbReference>
<accession>A0A3L6Q6C4</accession>
<evidence type="ECO:0000313" key="2">
    <source>
        <dbReference type="Proteomes" id="UP000275267"/>
    </source>
</evidence>
<keyword evidence="2" id="KW-1185">Reference proteome</keyword>
<proteinExistence type="predicted"/>
<dbReference type="AlphaFoldDB" id="A0A3L6Q6C4"/>